<dbReference type="InterPro" id="IPR038883">
    <property type="entry name" value="AN11006-like"/>
</dbReference>
<dbReference type="AlphaFoldDB" id="A0A7C8M698"/>
<accession>A0A7C8M698</accession>
<dbReference type="PANTHER" id="PTHR42085:SF1">
    <property type="entry name" value="F-BOX DOMAIN-CONTAINING PROTEIN"/>
    <property type="match status" value="1"/>
</dbReference>
<keyword evidence="2" id="KW-1185">Reference proteome</keyword>
<sequence>MPTSFLSLSSELRNKIYELVLLHEQPIGPYLENYEEHTPGLFRTNKLVHREASSLFYAQNRFVVCGRDAEEVVSFLDQIGGINAAYIRHIWVSFPGFVDLKPEIITMEEKAECILAKIQSECPHLHTLTTDLHSTAIVEAKLDRLDNPIIVDEALKLVDTRFRAIPSLQHIIVMLYLDEPDNYVREQMKNRGWTLSKSEFVEESDFDLSWSSDEDYMDNSRRYHDDYDYEDDYDIDNDSDFWRRAGD</sequence>
<reference evidence="1 2" key="1">
    <citation type="submission" date="2020-01" db="EMBL/GenBank/DDBJ databases">
        <authorList>
            <consortium name="DOE Joint Genome Institute"/>
            <person name="Haridas S."/>
            <person name="Albert R."/>
            <person name="Binder M."/>
            <person name="Bloem J."/>
            <person name="Labutti K."/>
            <person name="Salamov A."/>
            <person name="Andreopoulos B."/>
            <person name="Baker S.E."/>
            <person name="Barry K."/>
            <person name="Bills G."/>
            <person name="Bluhm B.H."/>
            <person name="Cannon C."/>
            <person name="Castanera R."/>
            <person name="Culley D.E."/>
            <person name="Daum C."/>
            <person name="Ezra D."/>
            <person name="Gonzalez J.B."/>
            <person name="Henrissat B."/>
            <person name="Kuo A."/>
            <person name="Liang C."/>
            <person name="Lipzen A."/>
            <person name="Lutzoni F."/>
            <person name="Magnuson J."/>
            <person name="Mondo S."/>
            <person name="Nolan M."/>
            <person name="Ohm R."/>
            <person name="Pangilinan J."/>
            <person name="Park H.-J.H."/>
            <person name="Ramirez L."/>
            <person name="Alfaro M."/>
            <person name="Sun H."/>
            <person name="Tritt A."/>
            <person name="Yoshinaga Y."/>
            <person name="Zwiers L.-H.L."/>
            <person name="Turgeon B.G."/>
            <person name="Goodwin S.B."/>
            <person name="Spatafora J.W."/>
            <person name="Crous P.W."/>
            <person name="Grigoriev I.V."/>
        </authorList>
    </citation>
    <scope>NUCLEOTIDE SEQUENCE [LARGE SCALE GENOMIC DNA]</scope>
    <source>
        <strain evidence="1 2">CBS 611.86</strain>
    </source>
</reference>
<dbReference type="Proteomes" id="UP000481861">
    <property type="component" value="Unassembled WGS sequence"/>
</dbReference>
<organism evidence="1 2">
    <name type="scientific">Massariosphaeria phaeospora</name>
    <dbReference type="NCBI Taxonomy" id="100035"/>
    <lineage>
        <taxon>Eukaryota</taxon>
        <taxon>Fungi</taxon>
        <taxon>Dikarya</taxon>
        <taxon>Ascomycota</taxon>
        <taxon>Pezizomycotina</taxon>
        <taxon>Dothideomycetes</taxon>
        <taxon>Pleosporomycetidae</taxon>
        <taxon>Pleosporales</taxon>
        <taxon>Pleosporales incertae sedis</taxon>
        <taxon>Massariosphaeria</taxon>
    </lineage>
</organism>
<protein>
    <submittedName>
        <fullName evidence="1">Uncharacterized protein</fullName>
    </submittedName>
</protein>
<dbReference type="EMBL" id="JAADJZ010000038">
    <property type="protein sequence ID" value="KAF2864922.1"/>
    <property type="molecule type" value="Genomic_DNA"/>
</dbReference>
<dbReference type="OrthoDB" id="62952at2759"/>
<dbReference type="PANTHER" id="PTHR42085">
    <property type="entry name" value="F-BOX DOMAIN-CONTAINING PROTEIN"/>
    <property type="match status" value="1"/>
</dbReference>
<gene>
    <name evidence="1" type="ORF">BDV95DRAFT_600118</name>
</gene>
<comment type="caution">
    <text evidence="1">The sequence shown here is derived from an EMBL/GenBank/DDBJ whole genome shotgun (WGS) entry which is preliminary data.</text>
</comment>
<name>A0A7C8M698_9PLEO</name>
<evidence type="ECO:0000313" key="1">
    <source>
        <dbReference type="EMBL" id="KAF2864922.1"/>
    </source>
</evidence>
<proteinExistence type="predicted"/>
<evidence type="ECO:0000313" key="2">
    <source>
        <dbReference type="Proteomes" id="UP000481861"/>
    </source>
</evidence>